<reference evidence="1 2" key="1">
    <citation type="submission" date="2021-01" db="EMBL/GenBank/DDBJ databases">
        <title>WGS of actinomycetes isolated from Thailand.</title>
        <authorList>
            <person name="Thawai C."/>
        </authorList>
    </citation>
    <scope>NUCLEOTIDE SEQUENCE [LARGE SCALE GENOMIC DNA]</scope>
    <source>
        <strain evidence="1 2">CH5-8</strain>
    </source>
</reference>
<keyword evidence="2" id="KW-1185">Reference proteome</keyword>
<evidence type="ECO:0000313" key="2">
    <source>
        <dbReference type="Proteomes" id="UP000621386"/>
    </source>
</evidence>
<dbReference type="EMBL" id="JAERRH010000042">
    <property type="protein sequence ID" value="MBL1110507.1"/>
    <property type="molecule type" value="Genomic_DNA"/>
</dbReference>
<comment type="caution">
    <text evidence="1">The sequence shown here is derived from an EMBL/GenBank/DDBJ whole genome shotgun (WGS) entry which is preliminary data.</text>
</comment>
<sequence length="61" mass="6669">MSEGYCTNKEPVSGRVRRLNGARLGGKFLKLHGRRVGDCTCGRTITVTDAGNLMRHKPPQA</sequence>
<protein>
    <submittedName>
        <fullName evidence="1">Uncharacterized protein</fullName>
    </submittedName>
</protein>
<organism evidence="1 2">
    <name type="scientific">Streptomyces musisoli</name>
    <dbReference type="NCBI Taxonomy" id="2802280"/>
    <lineage>
        <taxon>Bacteria</taxon>
        <taxon>Bacillati</taxon>
        <taxon>Actinomycetota</taxon>
        <taxon>Actinomycetes</taxon>
        <taxon>Kitasatosporales</taxon>
        <taxon>Streptomycetaceae</taxon>
        <taxon>Streptomyces</taxon>
    </lineage>
</organism>
<accession>A0ABS1PDP4</accession>
<proteinExistence type="predicted"/>
<dbReference type="Proteomes" id="UP000621386">
    <property type="component" value="Unassembled WGS sequence"/>
</dbReference>
<evidence type="ECO:0000313" key="1">
    <source>
        <dbReference type="EMBL" id="MBL1110507.1"/>
    </source>
</evidence>
<name>A0ABS1PDP4_9ACTN</name>
<gene>
    <name evidence="1" type="ORF">JK361_39215</name>
</gene>
<dbReference type="RefSeq" id="WP_201827633.1">
    <property type="nucleotide sequence ID" value="NZ_JAERRH010000042.1"/>
</dbReference>